<feature type="compositionally biased region" description="Basic and acidic residues" evidence="1">
    <location>
        <begin position="186"/>
        <end position="197"/>
    </location>
</feature>
<accession>A0A918XGK5</accession>
<evidence type="ECO:0000313" key="3">
    <source>
        <dbReference type="Proteomes" id="UP000654947"/>
    </source>
</evidence>
<reference evidence="2 3" key="1">
    <citation type="journal article" date="2014" name="Int. J. Syst. Evol. Microbiol.">
        <title>Complete genome sequence of Corynebacterium casei LMG S-19264T (=DSM 44701T), isolated from a smear-ripened cheese.</title>
        <authorList>
            <consortium name="US DOE Joint Genome Institute (JGI-PGF)"/>
            <person name="Walter F."/>
            <person name="Albersmeier A."/>
            <person name="Kalinowski J."/>
            <person name="Ruckert C."/>
        </authorList>
    </citation>
    <scope>NUCLEOTIDE SEQUENCE [LARGE SCALE GENOMIC DNA]</scope>
    <source>
        <strain evidence="2 3">KCTC 19473</strain>
    </source>
</reference>
<keyword evidence="3" id="KW-1185">Reference proteome</keyword>
<dbReference type="InterPro" id="IPR047715">
    <property type="entry name" value="EboA_dom"/>
</dbReference>
<evidence type="ECO:0000313" key="2">
    <source>
        <dbReference type="EMBL" id="GHD30820.1"/>
    </source>
</evidence>
<dbReference type="NCBIfam" id="NF035938">
    <property type="entry name" value="EboA_domain"/>
    <property type="match status" value="1"/>
</dbReference>
<dbReference type="EMBL" id="BMXL01000019">
    <property type="protein sequence ID" value="GHD30820.1"/>
    <property type="molecule type" value="Genomic_DNA"/>
</dbReference>
<protein>
    <recommendedName>
        <fullName evidence="4">Sugar phosphate isomerase</fullName>
    </recommendedName>
</protein>
<dbReference type="Proteomes" id="UP000654947">
    <property type="component" value="Unassembled WGS sequence"/>
</dbReference>
<dbReference type="AlphaFoldDB" id="A0A918XGK5"/>
<evidence type="ECO:0000256" key="1">
    <source>
        <dbReference type="SAM" id="MobiDB-lite"/>
    </source>
</evidence>
<organism evidence="2 3">
    <name type="scientific">Nocardiopsis kunsanensis</name>
    <dbReference type="NCBI Taxonomy" id="141693"/>
    <lineage>
        <taxon>Bacteria</taxon>
        <taxon>Bacillati</taxon>
        <taxon>Actinomycetota</taxon>
        <taxon>Actinomycetes</taxon>
        <taxon>Streptosporangiales</taxon>
        <taxon>Nocardiopsidaceae</taxon>
        <taxon>Nocardiopsis</taxon>
    </lineage>
</organism>
<dbReference type="RefSeq" id="WP_230480158.1">
    <property type="nucleotide sequence ID" value="NZ_BMXL01000019.1"/>
</dbReference>
<proteinExistence type="predicted"/>
<comment type="caution">
    <text evidence="2">The sequence shown here is derived from an EMBL/GenBank/DDBJ whole genome shotgun (WGS) entry which is preliminary data.</text>
</comment>
<name>A0A918XGK5_9ACTN</name>
<gene>
    <name evidence="2" type="ORF">GCM10007147_32910</name>
</gene>
<evidence type="ECO:0008006" key="4">
    <source>
        <dbReference type="Google" id="ProtNLM"/>
    </source>
</evidence>
<feature type="region of interest" description="Disordered" evidence="1">
    <location>
        <begin position="186"/>
        <end position="211"/>
    </location>
</feature>
<sequence length="211" mass="22525">MNTETLLDGQARRELATMVERVRESPDRVAVLFPAAARRVARGAGPSGDPDGVLGPTLEDLVRLELLRACAGVLTPDALAREVADLYHHGDSGERRAVLRGLAVLDPASAPVARELMADALRTNDTRLIAAAASGPATDLLDAHAWRQAVLKCLFVGVPLADVQGVPERVDAELVRMCADYADERERAGRPVPDDVHLVLGHSPPDEPTEA</sequence>